<accession>A0A0E9PQ63</accession>
<reference evidence="1" key="1">
    <citation type="submission" date="2014-11" db="EMBL/GenBank/DDBJ databases">
        <authorList>
            <person name="Amaro Gonzalez C."/>
        </authorList>
    </citation>
    <scope>NUCLEOTIDE SEQUENCE</scope>
</reference>
<dbReference type="AlphaFoldDB" id="A0A0E9PQ63"/>
<reference evidence="1" key="2">
    <citation type="journal article" date="2015" name="Fish Shellfish Immunol.">
        <title>Early steps in the European eel (Anguilla anguilla)-Vibrio vulnificus interaction in the gills: Role of the RtxA13 toxin.</title>
        <authorList>
            <person name="Callol A."/>
            <person name="Pajuelo D."/>
            <person name="Ebbesson L."/>
            <person name="Teles M."/>
            <person name="MacKenzie S."/>
            <person name="Amaro C."/>
        </authorList>
    </citation>
    <scope>NUCLEOTIDE SEQUENCE</scope>
</reference>
<dbReference type="EMBL" id="GBXM01101913">
    <property type="protein sequence ID" value="JAH06664.1"/>
    <property type="molecule type" value="Transcribed_RNA"/>
</dbReference>
<sequence length="34" mass="3630">MKVAEPLNSFTASDCPHGGNVGTLHLQETCSQRT</sequence>
<organism evidence="1">
    <name type="scientific">Anguilla anguilla</name>
    <name type="common">European freshwater eel</name>
    <name type="synonym">Muraena anguilla</name>
    <dbReference type="NCBI Taxonomy" id="7936"/>
    <lineage>
        <taxon>Eukaryota</taxon>
        <taxon>Metazoa</taxon>
        <taxon>Chordata</taxon>
        <taxon>Craniata</taxon>
        <taxon>Vertebrata</taxon>
        <taxon>Euteleostomi</taxon>
        <taxon>Actinopterygii</taxon>
        <taxon>Neopterygii</taxon>
        <taxon>Teleostei</taxon>
        <taxon>Anguilliformes</taxon>
        <taxon>Anguillidae</taxon>
        <taxon>Anguilla</taxon>
    </lineage>
</organism>
<evidence type="ECO:0000313" key="1">
    <source>
        <dbReference type="EMBL" id="JAH06664.1"/>
    </source>
</evidence>
<protein>
    <submittedName>
        <fullName evidence="1">Uncharacterized protein</fullName>
    </submittedName>
</protein>
<name>A0A0E9PQ63_ANGAN</name>
<proteinExistence type="predicted"/>